<dbReference type="EMBL" id="JAHCVI010000001">
    <property type="protein sequence ID" value="KAG7291029.1"/>
    <property type="molecule type" value="Genomic_DNA"/>
</dbReference>
<keyword evidence="2" id="KW-0472">Membrane</keyword>
<evidence type="ECO:0000256" key="1">
    <source>
        <dbReference type="SAM" id="MobiDB-lite"/>
    </source>
</evidence>
<feature type="transmembrane region" description="Helical" evidence="2">
    <location>
        <begin position="491"/>
        <end position="511"/>
    </location>
</feature>
<reference evidence="3" key="1">
    <citation type="submission" date="2023-02" db="EMBL/GenBank/DDBJ databases">
        <authorList>
            <person name="Palmer J.M."/>
        </authorList>
    </citation>
    <scope>NUCLEOTIDE SEQUENCE</scope>
    <source>
        <strain evidence="3">FW57</strain>
    </source>
</reference>
<gene>
    <name evidence="3" type="ORF">NEMBOFW57_001037</name>
</gene>
<feature type="region of interest" description="Disordered" evidence="1">
    <location>
        <begin position="318"/>
        <end position="360"/>
    </location>
</feature>
<feature type="transmembrane region" description="Helical" evidence="2">
    <location>
        <begin position="411"/>
        <end position="438"/>
    </location>
</feature>
<dbReference type="AlphaFoldDB" id="A0AAD4F0T1"/>
<accession>A0AAD4F0T1</accession>
<feature type="region of interest" description="Disordered" evidence="1">
    <location>
        <begin position="269"/>
        <end position="306"/>
    </location>
</feature>
<organism evidence="3 4">
    <name type="scientific">Staphylotrichum longicolle</name>
    <dbReference type="NCBI Taxonomy" id="669026"/>
    <lineage>
        <taxon>Eukaryota</taxon>
        <taxon>Fungi</taxon>
        <taxon>Dikarya</taxon>
        <taxon>Ascomycota</taxon>
        <taxon>Pezizomycotina</taxon>
        <taxon>Sordariomycetes</taxon>
        <taxon>Sordariomycetidae</taxon>
        <taxon>Sordariales</taxon>
        <taxon>Chaetomiaceae</taxon>
        <taxon>Staphylotrichum</taxon>
    </lineage>
</organism>
<keyword evidence="2" id="KW-0812">Transmembrane</keyword>
<comment type="caution">
    <text evidence="3">The sequence shown here is derived from an EMBL/GenBank/DDBJ whole genome shotgun (WGS) entry which is preliminary data.</text>
</comment>
<evidence type="ECO:0000313" key="3">
    <source>
        <dbReference type="EMBL" id="KAG7291029.1"/>
    </source>
</evidence>
<keyword evidence="4" id="KW-1185">Reference proteome</keyword>
<feature type="transmembrane region" description="Helical" evidence="2">
    <location>
        <begin position="383"/>
        <end position="405"/>
    </location>
</feature>
<name>A0AAD4F0T1_9PEZI</name>
<protein>
    <submittedName>
        <fullName evidence="3">Uncharacterized protein</fullName>
    </submittedName>
</protein>
<feature type="compositionally biased region" description="Basic and acidic residues" evidence="1">
    <location>
        <begin position="346"/>
        <end position="360"/>
    </location>
</feature>
<feature type="transmembrane region" description="Helical" evidence="2">
    <location>
        <begin position="118"/>
        <end position="136"/>
    </location>
</feature>
<sequence length="539" mass="59626">MCDVQLLTGTGILLSGYIKRNWRLFFMTVLWLGLIPAMVPTAFFNWPNREPTAFFNWPNREPTACLPSSNARCFFDIHIGNALFNRTAYFNNRNGSRTDGTSSDPGDSPTIMDIGETSALQSATISILLLVFSYFTRTIKLIQRLSDSVRVTIRRRISDWYTQHLTRLINKIARNPRMSIAYRRAWTLVCVKIGAALYLEAKMYADLLSSDASDVYWLFVSAVWGTLRLTETKSSVEVDDNDWTFGQILPVFLLIGPIVTAIEALAPQNRPEEGSDASDQGSAQAGDSVDRDGDAVSQHSVSQHSGLDVAATAWEARSSTETAPAQRAGVALNSDINDAPRASEVGSDRAAHDDAHTQREMTQEQFLAQLDSYYTDRDVLGRAVVLACLQVLPVTVMIFNSIAVAKMNATSLIISFVTNIFVTQPVNSFLTVLWGLMGRIEMELPVVDGSGSRDPRQRWWAWWATIRSVLAASLLALDIYCLVLIDIISELSISLALLGGFLILEILSAMIRASQRMEGQTRAGTLPVTEEGHELENVA</sequence>
<dbReference type="Proteomes" id="UP001197093">
    <property type="component" value="Unassembled WGS sequence"/>
</dbReference>
<feature type="transmembrane region" description="Helical" evidence="2">
    <location>
        <begin position="181"/>
        <end position="199"/>
    </location>
</feature>
<feature type="transmembrane region" description="Helical" evidence="2">
    <location>
        <begin position="459"/>
        <end position="485"/>
    </location>
</feature>
<evidence type="ECO:0000256" key="2">
    <source>
        <dbReference type="SAM" id="Phobius"/>
    </source>
</evidence>
<feature type="transmembrane region" description="Helical" evidence="2">
    <location>
        <begin position="24"/>
        <end position="46"/>
    </location>
</feature>
<proteinExistence type="predicted"/>
<keyword evidence="2" id="KW-1133">Transmembrane helix</keyword>
<evidence type="ECO:0000313" key="4">
    <source>
        <dbReference type="Proteomes" id="UP001197093"/>
    </source>
</evidence>
<feature type="transmembrane region" description="Helical" evidence="2">
    <location>
        <begin position="248"/>
        <end position="266"/>
    </location>
</feature>